<name>A0A507CM61_9FUNG</name>
<reference evidence="1 2" key="1">
    <citation type="journal article" date="2019" name="Sci. Rep.">
        <title>Comparative genomics of chytrid fungi reveal insights into the obligate biotrophic and pathogenic lifestyle of Synchytrium endobioticum.</title>
        <authorList>
            <person name="van de Vossenberg B.T.L.H."/>
            <person name="Warris S."/>
            <person name="Nguyen H.D.T."/>
            <person name="van Gent-Pelzer M.P.E."/>
            <person name="Joly D.L."/>
            <person name="van de Geest H.C."/>
            <person name="Bonants P.J.M."/>
            <person name="Smith D.S."/>
            <person name="Levesque C.A."/>
            <person name="van der Lee T.A.J."/>
        </authorList>
    </citation>
    <scope>NUCLEOTIDE SEQUENCE [LARGE SCALE GENOMIC DNA]</scope>
    <source>
        <strain evidence="1 2">LEV6574</strain>
    </source>
</reference>
<dbReference type="EMBL" id="QEAM01000460">
    <property type="protein sequence ID" value="TPX39625.1"/>
    <property type="molecule type" value="Genomic_DNA"/>
</dbReference>
<evidence type="ECO:0000313" key="1">
    <source>
        <dbReference type="EMBL" id="TPX39625.1"/>
    </source>
</evidence>
<accession>A0A507CM61</accession>
<gene>
    <name evidence="1" type="ORF">SeLEV6574_g07087</name>
</gene>
<proteinExistence type="predicted"/>
<comment type="caution">
    <text evidence="1">The sequence shown here is derived from an EMBL/GenBank/DDBJ whole genome shotgun (WGS) entry which is preliminary data.</text>
</comment>
<dbReference type="Proteomes" id="UP000320475">
    <property type="component" value="Unassembled WGS sequence"/>
</dbReference>
<evidence type="ECO:0000313" key="2">
    <source>
        <dbReference type="Proteomes" id="UP000320475"/>
    </source>
</evidence>
<protein>
    <submittedName>
        <fullName evidence="1">Uncharacterized protein</fullName>
    </submittedName>
</protein>
<dbReference type="AlphaFoldDB" id="A0A507CM61"/>
<sequence length="99" mass="11675">MKRWTRKWEQVLGNDLKRHFEEIEYEFEMFKSYNEARAFQSPSGLFELLPIPENVPSEYLELAARFNKVQHIMWKDPRSMAVYNMYNDAAARLSGGAGP</sequence>
<organism evidence="1 2">
    <name type="scientific">Synchytrium endobioticum</name>
    <dbReference type="NCBI Taxonomy" id="286115"/>
    <lineage>
        <taxon>Eukaryota</taxon>
        <taxon>Fungi</taxon>
        <taxon>Fungi incertae sedis</taxon>
        <taxon>Chytridiomycota</taxon>
        <taxon>Chytridiomycota incertae sedis</taxon>
        <taxon>Chytridiomycetes</taxon>
        <taxon>Synchytriales</taxon>
        <taxon>Synchytriaceae</taxon>
        <taxon>Synchytrium</taxon>
    </lineage>
</organism>